<gene>
    <name evidence="1" type="ORF">CKO42_08180</name>
</gene>
<keyword evidence="2" id="KW-1185">Reference proteome</keyword>
<protein>
    <submittedName>
        <fullName evidence="1">Uncharacterized protein</fullName>
    </submittedName>
</protein>
<evidence type="ECO:0000313" key="1">
    <source>
        <dbReference type="EMBL" id="MBK1618415.1"/>
    </source>
</evidence>
<reference evidence="1 2" key="1">
    <citation type="journal article" date="2020" name="Microorganisms">
        <title>Osmotic Adaptation and Compatible Solute Biosynthesis of Phototrophic Bacteria as Revealed from Genome Analyses.</title>
        <authorList>
            <person name="Imhoff J.F."/>
            <person name="Rahn T."/>
            <person name="Kunzel S."/>
            <person name="Keller A."/>
            <person name="Neulinger S.C."/>
        </authorList>
    </citation>
    <scope>NUCLEOTIDE SEQUENCE [LARGE SCALE GENOMIC DNA]</scope>
    <source>
        <strain evidence="1 2">DSM 25653</strain>
    </source>
</reference>
<organism evidence="1 2">
    <name type="scientific">Lamprobacter modestohalophilus</name>
    <dbReference type="NCBI Taxonomy" id="1064514"/>
    <lineage>
        <taxon>Bacteria</taxon>
        <taxon>Pseudomonadati</taxon>
        <taxon>Pseudomonadota</taxon>
        <taxon>Gammaproteobacteria</taxon>
        <taxon>Chromatiales</taxon>
        <taxon>Chromatiaceae</taxon>
        <taxon>Lamprobacter</taxon>
    </lineage>
</organism>
<dbReference type="Proteomes" id="UP001138768">
    <property type="component" value="Unassembled WGS sequence"/>
</dbReference>
<comment type="caution">
    <text evidence="1">The sequence shown here is derived from an EMBL/GenBank/DDBJ whole genome shotgun (WGS) entry which is preliminary data.</text>
</comment>
<sequence>MTDLAKARFGLGAAPPKELAVTAPVDSLLMGKRVHFMFPSFGETHYTDGNNRSDQWRLSISPHPGTLPLVPAVGAGWLIVPERGQLADCRTDLQAVSRWLAESVTVKMVLMLITDCFIG</sequence>
<evidence type="ECO:0000313" key="2">
    <source>
        <dbReference type="Proteomes" id="UP001138768"/>
    </source>
</evidence>
<dbReference type="EMBL" id="NRRY01000010">
    <property type="protein sequence ID" value="MBK1618415.1"/>
    <property type="molecule type" value="Genomic_DNA"/>
</dbReference>
<dbReference type="RefSeq" id="WP_200241874.1">
    <property type="nucleotide sequence ID" value="NZ_NRRY01000010.1"/>
</dbReference>
<accession>A0A9X0W7K4</accession>
<dbReference type="AlphaFoldDB" id="A0A9X0W7K4"/>
<proteinExistence type="predicted"/>
<name>A0A9X0W7K4_9GAMM</name>